<gene>
    <name evidence="2" type="ORF">CC117_10960</name>
</gene>
<dbReference type="RefSeq" id="WP_071082716.1">
    <property type="nucleotide sequence ID" value="NZ_MBLM01000036.1"/>
</dbReference>
<feature type="transmembrane region" description="Helical" evidence="1">
    <location>
        <begin position="46"/>
        <end position="67"/>
    </location>
</feature>
<keyword evidence="1" id="KW-0812">Transmembrane</keyword>
<accession>A0A1S1RAD0</accession>
<sequence>MSTAPPTPPGTVRILLATIALLAGVIVALVGGILRVADQASLPAAIQCGGCAFAATVMFLFTVFHFLTGPGDGRD</sequence>
<comment type="caution">
    <text evidence="2">The sequence shown here is derived from an EMBL/GenBank/DDBJ whole genome shotgun (WGS) entry which is preliminary data.</text>
</comment>
<protein>
    <submittedName>
        <fullName evidence="2">Uncharacterized protein</fullName>
    </submittedName>
</protein>
<organism evidence="2 3">
    <name type="scientific">Parafrankia colletiae</name>
    <dbReference type="NCBI Taxonomy" id="573497"/>
    <lineage>
        <taxon>Bacteria</taxon>
        <taxon>Bacillati</taxon>
        <taxon>Actinomycetota</taxon>
        <taxon>Actinomycetes</taxon>
        <taxon>Frankiales</taxon>
        <taxon>Frankiaceae</taxon>
        <taxon>Parafrankia</taxon>
    </lineage>
</organism>
<keyword evidence="1" id="KW-0472">Membrane</keyword>
<dbReference type="AlphaFoldDB" id="A0A1S1RAD0"/>
<keyword evidence="1" id="KW-1133">Transmembrane helix</keyword>
<keyword evidence="3" id="KW-1185">Reference proteome</keyword>
<evidence type="ECO:0000313" key="2">
    <source>
        <dbReference type="EMBL" id="OHV43140.1"/>
    </source>
</evidence>
<dbReference type="Proteomes" id="UP000179627">
    <property type="component" value="Unassembled WGS sequence"/>
</dbReference>
<evidence type="ECO:0000256" key="1">
    <source>
        <dbReference type="SAM" id="Phobius"/>
    </source>
</evidence>
<proteinExistence type="predicted"/>
<evidence type="ECO:0000313" key="3">
    <source>
        <dbReference type="Proteomes" id="UP000179627"/>
    </source>
</evidence>
<feature type="transmembrane region" description="Helical" evidence="1">
    <location>
        <begin position="12"/>
        <end position="34"/>
    </location>
</feature>
<reference evidence="3" key="1">
    <citation type="submission" date="2016-07" db="EMBL/GenBank/DDBJ databases">
        <title>Sequence Frankia sp. strain CcI1.17.</title>
        <authorList>
            <person name="Ghodhbane-Gtari F."/>
            <person name="Swanson E."/>
            <person name="Gueddou A."/>
            <person name="Morris K."/>
            <person name="Hezbri K."/>
            <person name="Ktari A."/>
            <person name="Nouioui I."/>
            <person name="Abebe-Akele F."/>
            <person name="Simpson S."/>
            <person name="Thomas K."/>
            <person name="Gtari M."/>
            <person name="Tisa L.S."/>
            <person name="Hurst S."/>
        </authorList>
    </citation>
    <scope>NUCLEOTIDE SEQUENCE [LARGE SCALE GENOMIC DNA]</scope>
    <source>
        <strain evidence="3">Cc1.17</strain>
    </source>
</reference>
<name>A0A1S1RAD0_9ACTN</name>
<dbReference type="OrthoDB" id="9974825at2"/>
<dbReference type="EMBL" id="MBLM01000036">
    <property type="protein sequence ID" value="OHV43140.1"/>
    <property type="molecule type" value="Genomic_DNA"/>
</dbReference>